<feature type="chain" id="PRO_5025408735" evidence="1">
    <location>
        <begin position="23"/>
        <end position="481"/>
    </location>
</feature>
<evidence type="ECO:0000256" key="1">
    <source>
        <dbReference type="SAM" id="SignalP"/>
    </source>
</evidence>
<dbReference type="Proteomes" id="UP000800092">
    <property type="component" value="Unassembled WGS sequence"/>
</dbReference>
<dbReference type="Gene3D" id="3.20.20.80">
    <property type="entry name" value="Glycosidases"/>
    <property type="match status" value="1"/>
</dbReference>
<accession>A0A6A6H3G5</accession>
<dbReference type="EMBL" id="ML991813">
    <property type="protein sequence ID" value="KAF2232636.1"/>
    <property type="molecule type" value="Genomic_DNA"/>
</dbReference>
<gene>
    <name evidence="2" type="ORF">EV356DRAFT_449652</name>
</gene>
<dbReference type="CDD" id="cd11577">
    <property type="entry name" value="GH71"/>
    <property type="match status" value="1"/>
</dbReference>
<sequence length="481" mass="52512">MKTTTAFLLPIGLSAISTTVDAATVLAHFMVQNSYAYSVSTWQEDMTSAQQVGIDGFALNWIPPYCSSTDAHHNLAWQADQIANAFTAAEQQDFKLTLSFDMSYGVGSNCPTGLAWNETYMSSIISNYTNSSAAYKWNNQMLVTTYAGEKYGNAFFQYLKQTLSAQDIHISIAPGFTSYAYAAQNEAAAGQANAFMSEFDALDGFLNWQSWPLNKKLNNTGDIDVALQSTLKAAGKTGPYIMTISPWQYKDLNDGNPEDSWVSYSDYLFPSRFESAVSTVHPDIIELQTWNDWGESHYLRDLPASFSSGPASATLGTMQNYVNNQSHSAWRIIADYYINWYKSGSPPDITQDQVVYWYRTHPKDATCNGGGSVRNAQLPADAVFAWALVRNNATVTMSAGQNAFWQFNANGTGPQMGMVPFPDDLGDGILPEVSISNGGSSITGNASTYITSDCDYMNFNPVVGLVGPGDKVGATNQKVLG</sequence>
<dbReference type="GO" id="GO:0051118">
    <property type="term" value="F:glucan endo-1,3-alpha-glucosidase activity"/>
    <property type="evidence" value="ECO:0007669"/>
    <property type="project" value="InterPro"/>
</dbReference>
<keyword evidence="1" id="KW-0732">Signal</keyword>
<keyword evidence="3" id="KW-1185">Reference proteome</keyword>
<dbReference type="AlphaFoldDB" id="A0A6A6H3G5"/>
<dbReference type="Pfam" id="PF03659">
    <property type="entry name" value="Glyco_hydro_71"/>
    <property type="match status" value="1"/>
</dbReference>
<dbReference type="InterPro" id="IPR005197">
    <property type="entry name" value="Glyco_hydro_71"/>
</dbReference>
<keyword evidence="2" id="KW-0378">Hydrolase</keyword>
<protein>
    <submittedName>
        <fullName evidence="2">Glycoside hydrolase family 71 protein</fullName>
    </submittedName>
</protein>
<reference evidence="2" key="1">
    <citation type="journal article" date="2020" name="Stud. Mycol.">
        <title>101 Dothideomycetes genomes: a test case for predicting lifestyles and emergence of pathogens.</title>
        <authorList>
            <person name="Haridas S."/>
            <person name="Albert R."/>
            <person name="Binder M."/>
            <person name="Bloem J."/>
            <person name="Labutti K."/>
            <person name="Salamov A."/>
            <person name="Andreopoulos B."/>
            <person name="Baker S."/>
            <person name="Barry K."/>
            <person name="Bills G."/>
            <person name="Bluhm B."/>
            <person name="Cannon C."/>
            <person name="Castanera R."/>
            <person name="Culley D."/>
            <person name="Daum C."/>
            <person name="Ezra D."/>
            <person name="Gonzalez J."/>
            <person name="Henrissat B."/>
            <person name="Kuo A."/>
            <person name="Liang C."/>
            <person name="Lipzen A."/>
            <person name="Lutzoni F."/>
            <person name="Magnuson J."/>
            <person name="Mondo S."/>
            <person name="Nolan M."/>
            <person name="Ohm R."/>
            <person name="Pangilinan J."/>
            <person name="Park H.-J."/>
            <person name="Ramirez L."/>
            <person name="Alfaro M."/>
            <person name="Sun H."/>
            <person name="Tritt A."/>
            <person name="Yoshinaga Y."/>
            <person name="Zwiers L.-H."/>
            <person name="Turgeon B."/>
            <person name="Goodwin S."/>
            <person name="Spatafora J."/>
            <person name="Crous P."/>
            <person name="Grigoriev I."/>
        </authorList>
    </citation>
    <scope>NUCLEOTIDE SEQUENCE</scope>
    <source>
        <strain evidence="2">Tuck. ex Michener</strain>
    </source>
</reference>
<dbReference type="OrthoDB" id="3257981at2759"/>
<organism evidence="2 3">
    <name type="scientific">Viridothelium virens</name>
    <name type="common">Speckled blister lichen</name>
    <name type="synonym">Trypethelium virens</name>
    <dbReference type="NCBI Taxonomy" id="1048519"/>
    <lineage>
        <taxon>Eukaryota</taxon>
        <taxon>Fungi</taxon>
        <taxon>Dikarya</taxon>
        <taxon>Ascomycota</taxon>
        <taxon>Pezizomycotina</taxon>
        <taxon>Dothideomycetes</taxon>
        <taxon>Dothideomycetes incertae sedis</taxon>
        <taxon>Trypetheliales</taxon>
        <taxon>Trypetheliaceae</taxon>
        <taxon>Viridothelium</taxon>
    </lineage>
</organism>
<evidence type="ECO:0000313" key="3">
    <source>
        <dbReference type="Proteomes" id="UP000800092"/>
    </source>
</evidence>
<evidence type="ECO:0000313" key="2">
    <source>
        <dbReference type="EMBL" id="KAF2232636.1"/>
    </source>
</evidence>
<feature type="signal peptide" evidence="1">
    <location>
        <begin position="1"/>
        <end position="22"/>
    </location>
</feature>
<proteinExistence type="predicted"/>
<name>A0A6A6H3G5_VIRVR</name>